<feature type="transmembrane region" description="Helical" evidence="1">
    <location>
        <begin position="133"/>
        <end position="150"/>
    </location>
</feature>
<dbReference type="InterPro" id="IPR018580">
    <property type="entry name" value="Uncharacterised_YfhO"/>
</dbReference>
<dbReference type="KEGG" id="asan:AWM72_02670"/>
<evidence type="ECO:0000313" key="5">
    <source>
        <dbReference type="Proteomes" id="UP000234239"/>
    </source>
</evidence>
<feature type="transmembrane region" description="Helical" evidence="1">
    <location>
        <begin position="328"/>
        <end position="350"/>
    </location>
</feature>
<dbReference type="GeneID" id="92902970"/>
<reference evidence="3 5" key="3">
    <citation type="submission" date="2017-12" db="EMBL/GenBank/DDBJ databases">
        <title>Phylogenetic diversity of female urinary microbiome.</title>
        <authorList>
            <person name="Thomas-White K."/>
            <person name="Wolfe A.J."/>
        </authorList>
    </citation>
    <scope>NUCLEOTIDE SEQUENCE [LARGE SCALE GENOMIC DNA]</scope>
    <source>
        <strain evidence="3 5">UMB0139</strain>
    </source>
</reference>
<feature type="transmembrane region" description="Helical" evidence="1">
    <location>
        <begin position="413"/>
        <end position="433"/>
    </location>
</feature>
<protein>
    <recommendedName>
        <fullName evidence="6">YfhO family protein</fullName>
    </recommendedName>
</protein>
<keyword evidence="1" id="KW-1133">Transmembrane helix</keyword>
<name>A0A109RD25_9LACT</name>
<accession>A0A109RD25</accession>
<reference evidence="2 4" key="1">
    <citation type="journal article" date="2016" name="Genome Announc.">
        <title>Complete Genome Sequences of Aerococcus christensenii CCUG 28831T, Aerococcus sanguinicola CCUG 43001T, Aerococcus urinae CCUG 36881T, Aerococcus urinaeequi CCUG 28094T, Aerococcus urinaehominis CCUG 42038 BT, and Aerococcus viridans CCUG 4311T.</title>
        <authorList>
            <person name="Carkaci D."/>
            <person name="Dargis R."/>
            <person name="Nielsen X.C."/>
            <person name="Skovgaard O."/>
            <person name="Fuursted K."/>
            <person name="Christensen J.J."/>
        </authorList>
    </citation>
    <scope>NUCLEOTIDE SEQUENCE [LARGE SCALE GENOMIC DNA]</scope>
    <source>
        <strain evidence="2 4">CCUG43001</strain>
    </source>
</reference>
<evidence type="ECO:0000256" key="1">
    <source>
        <dbReference type="SAM" id="Phobius"/>
    </source>
</evidence>
<keyword evidence="4" id="KW-1185">Reference proteome</keyword>
<dbReference type="Proteomes" id="UP000069912">
    <property type="component" value="Chromosome"/>
</dbReference>
<feature type="transmembrane region" description="Helical" evidence="1">
    <location>
        <begin position="821"/>
        <end position="841"/>
    </location>
</feature>
<evidence type="ECO:0000313" key="4">
    <source>
        <dbReference type="Proteomes" id="UP000069912"/>
    </source>
</evidence>
<dbReference type="PANTHER" id="PTHR38454">
    <property type="entry name" value="INTEGRAL MEMBRANE PROTEIN-RELATED"/>
    <property type="match status" value="1"/>
</dbReference>
<proteinExistence type="predicted"/>
<evidence type="ECO:0008006" key="6">
    <source>
        <dbReference type="Google" id="ProtNLM"/>
    </source>
</evidence>
<dbReference type="AlphaFoldDB" id="A0A109RD25"/>
<dbReference type="EMBL" id="CP014160">
    <property type="protein sequence ID" value="AMB93730.1"/>
    <property type="molecule type" value="Genomic_DNA"/>
</dbReference>
<feature type="transmembrane region" description="Helical" evidence="1">
    <location>
        <begin position="230"/>
        <end position="253"/>
    </location>
</feature>
<keyword evidence="1" id="KW-0472">Membrane</keyword>
<feature type="transmembrane region" description="Helical" evidence="1">
    <location>
        <begin position="440"/>
        <end position="460"/>
    </location>
</feature>
<organism evidence="2 4">
    <name type="scientific">Aerococcus sanguinicola</name>
    <dbReference type="NCBI Taxonomy" id="119206"/>
    <lineage>
        <taxon>Bacteria</taxon>
        <taxon>Bacillati</taxon>
        <taxon>Bacillota</taxon>
        <taxon>Bacilli</taxon>
        <taxon>Lactobacillales</taxon>
        <taxon>Aerococcaceae</taxon>
        <taxon>Aerococcus</taxon>
    </lineage>
</organism>
<feature type="transmembrane region" description="Helical" evidence="1">
    <location>
        <begin position="297"/>
        <end position="316"/>
    </location>
</feature>
<dbReference type="Proteomes" id="UP000234239">
    <property type="component" value="Unassembled WGS sequence"/>
</dbReference>
<feature type="transmembrane region" description="Helical" evidence="1">
    <location>
        <begin position="182"/>
        <end position="210"/>
    </location>
</feature>
<dbReference type="PANTHER" id="PTHR38454:SF1">
    <property type="entry name" value="INTEGRAL MEMBRANE PROTEIN"/>
    <property type="match status" value="1"/>
</dbReference>
<gene>
    <name evidence="2" type="ORF">AWM72_02670</name>
    <name evidence="3" type="ORF">CYJ28_06425</name>
</gene>
<feature type="transmembrane region" description="Helical" evidence="1">
    <location>
        <begin position="386"/>
        <end position="407"/>
    </location>
</feature>
<sequence length="850" mass="95922">MILSFFKKHRALILSFTLALLVQLAIYYRLGITPFGDKSLLVTDMNGQYIAYFAYLKNALLGQDSLLYSFSKTMSGNMIGLTNYYLLSPFNLLFLLFPLKSFPLAITLITSLKMATASASMTWLMAKRKLQTWAAIALGLAYSLSGYLIVYQQNIMWLEACILFPLLIDGLDRLFRQGKWHFYALILALAILNNYYMGAMLCLFSLLYFICRVLSDLAFFGSWQEVKVRFKAFLSASLLAGGLSCLTLIPSFFSLQGGKAGLDPSQLLDFHSQFSFLDFASKFFIGAFQAGDTKTGLANVFLASLILLVGLAGLFNPAIARSKKARGSLLLVILYLSMKYFNLNLIWHGFNEPTWFPFRYSFLFTGLLILMAAEEIKASNFSWRRYGASSTILLGLGLLISRQGYAYLEPSDILTSLTCLGIGLVLLSGQAWLRYQPGQLFFSFGLVLLVAYESFSNGYYTLNKMAYQDVQGFSRFVSRYQEPIQYIQSQDTGLYRLEKNQHYANNDPLLLNYPGLSHYSSNETAEVIELMGKLGFHDNGNWARFAYGSTLAANQWIGLRYLLSDYPLPSLGQGKELDQILIYKNPQAFPLAYEIDQQRTFHNQSQPFAFQNELFSYTTGIKDYYQPLAGSQLTVRLENAHAVEANGQVSYSRINSHKPGKIHYQITKTPDQMVNYKFKGKSGQGLEVYHDRSFSHINLDKKNHTLHTYDQETTNVVITVSFNDDQITDPKPDFYLSSRQNTAAMAQLAQGRALEIESFSPTAIRGRRKNSDEGSRLFLSIPFDKGWHAFVDGRYTPVHQEAHYFLGVDLPAGSKDVQLIFIPRGLILGATSSLVSFLIFLKTLHGKNKN</sequence>
<dbReference type="OrthoDB" id="9815466at2"/>
<dbReference type="Pfam" id="PF09586">
    <property type="entry name" value="YfhO"/>
    <property type="match status" value="1"/>
</dbReference>
<dbReference type="RefSeq" id="WP_067972753.1">
    <property type="nucleotide sequence ID" value="NZ_CAJHKM010000004.1"/>
</dbReference>
<reference evidence="4" key="2">
    <citation type="submission" date="2016-01" db="EMBL/GenBank/DDBJ databases">
        <title>Six Aerococcus type strain genome sequencing and assembly using PacBio and Illumina Hiseq.</title>
        <authorList>
            <person name="Carkaci D."/>
            <person name="Dargis R."/>
            <person name="Nielsen X.C."/>
            <person name="Skovgaard O."/>
            <person name="Fuursted K."/>
            <person name="Christensen J.J."/>
        </authorList>
    </citation>
    <scope>NUCLEOTIDE SEQUENCE [LARGE SCALE GENOMIC DNA]</scope>
    <source>
        <strain evidence="4">CCUG43001</strain>
    </source>
</reference>
<keyword evidence="1" id="KW-0812">Transmembrane</keyword>
<evidence type="ECO:0000313" key="3">
    <source>
        <dbReference type="EMBL" id="PKZ21541.1"/>
    </source>
</evidence>
<evidence type="ECO:0000313" key="2">
    <source>
        <dbReference type="EMBL" id="AMB93730.1"/>
    </source>
</evidence>
<feature type="transmembrane region" description="Helical" evidence="1">
    <location>
        <begin position="356"/>
        <end position="374"/>
    </location>
</feature>
<dbReference type="EMBL" id="PKGY01000003">
    <property type="protein sequence ID" value="PKZ21541.1"/>
    <property type="molecule type" value="Genomic_DNA"/>
</dbReference>